<evidence type="ECO:0000313" key="2">
    <source>
        <dbReference type="EMBL" id="KAK7059969.1"/>
    </source>
</evidence>
<feature type="compositionally biased region" description="Basic and acidic residues" evidence="1">
    <location>
        <begin position="163"/>
        <end position="180"/>
    </location>
</feature>
<proteinExistence type="predicted"/>
<dbReference type="EMBL" id="JAWWNJ010000003">
    <property type="protein sequence ID" value="KAK7059969.1"/>
    <property type="molecule type" value="Genomic_DNA"/>
</dbReference>
<name>A0AAW0E4H4_9AGAR</name>
<feature type="region of interest" description="Disordered" evidence="1">
    <location>
        <begin position="163"/>
        <end position="215"/>
    </location>
</feature>
<accession>A0AAW0E4H4</accession>
<dbReference type="Proteomes" id="UP001362999">
    <property type="component" value="Unassembled WGS sequence"/>
</dbReference>
<evidence type="ECO:0000313" key="3">
    <source>
        <dbReference type="Proteomes" id="UP001362999"/>
    </source>
</evidence>
<reference evidence="2 3" key="1">
    <citation type="journal article" date="2024" name="J Genomics">
        <title>Draft genome sequencing and assembly of Favolaschia claudopus CIRM-BRFM 2984 isolated from oak limbs.</title>
        <authorList>
            <person name="Navarro D."/>
            <person name="Drula E."/>
            <person name="Chaduli D."/>
            <person name="Cazenave R."/>
            <person name="Ahrendt S."/>
            <person name="Wang J."/>
            <person name="Lipzen A."/>
            <person name="Daum C."/>
            <person name="Barry K."/>
            <person name="Grigoriev I.V."/>
            <person name="Favel A."/>
            <person name="Rosso M.N."/>
            <person name="Martin F."/>
        </authorList>
    </citation>
    <scope>NUCLEOTIDE SEQUENCE [LARGE SCALE GENOMIC DNA]</scope>
    <source>
        <strain evidence="2 3">CIRM-BRFM 2984</strain>
    </source>
</reference>
<gene>
    <name evidence="2" type="ORF">R3P38DRAFT_3524138</name>
</gene>
<feature type="compositionally biased region" description="Basic and acidic residues" evidence="1">
    <location>
        <begin position="199"/>
        <end position="215"/>
    </location>
</feature>
<keyword evidence="3" id="KW-1185">Reference proteome</keyword>
<organism evidence="2 3">
    <name type="scientific">Favolaschia claudopus</name>
    <dbReference type="NCBI Taxonomy" id="2862362"/>
    <lineage>
        <taxon>Eukaryota</taxon>
        <taxon>Fungi</taxon>
        <taxon>Dikarya</taxon>
        <taxon>Basidiomycota</taxon>
        <taxon>Agaricomycotina</taxon>
        <taxon>Agaricomycetes</taxon>
        <taxon>Agaricomycetidae</taxon>
        <taxon>Agaricales</taxon>
        <taxon>Marasmiineae</taxon>
        <taxon>Mycenaceae</taxon>
        <taxon>Favolaschia</taxon>
    </lineage>
</organism>
<dbReference type="AlphaFoldDB" id="A0AAW0E4H4"/>
<evidence type="ECO:0000256" key="1">
    <source>
        <dbReference type="SAM" id="MobiDB-lite"/>
    </source>
</evidence>
<comment type="caution">
    <text evidence="2">The sequence shown here is derived from an EMBL/GenBank/DDBJ whole genome shotgun (WGS) entry which is preliminary data.</text>
</comment>
<protein>
    <submittedName>
        <fullName evidence="2">Uncharacterized protein</fullName>
    </submittedName>
</protein>
<sequence>MAEKREKKSYETWKQHLDVGRAVVRSTVIRRLSSIACDRCASNERRNMGGAALMTHQTVRFEKLGAERKTTKIAAKEETPWLREVLTTRYMGELIKTTKIMISPSKPAHEGPAQESERMRTIGRAIRAVIQKFNFKECGEREVSRKIQPMDVGKDIAISGLRDSLERPLRGKRETSRPRADPQNAGHRNSDVQTAQKNEASRKINVEMAKGGRDA</sequence>